<dbReference type="NCBIfam" id="TIGR00022">
    <property type="entry name" value="YhcH/YjgK/YiaL family protein"/>
    <property type="match status" value="1"/>
</dbReference>
<evidence type="ECO:0000313" key="2">
    <source>
        <dbReference type="EMBL" id="TSJ40905.1"/>
    </source>
</evidence>
<dbReference type="InterPro" id="IPR004375">
    <property type="entry name" value="NanQ/TabA/YiaL"/>
</dbReference>
<evidence type="ECO:0000256" key="1">
    <source>
        <dbReference type="SAM" id="SignalP"/>
    </source>
</evidence>
<dbReference type="InterPro" id="IPR037012">
    <property type="entry name" value="NanQ/TabA/YiaL_sf"/>
</dbReference>
<dbReference type="RefSeq" id="WP_144248943.1">
    <property type="nucleotide sequence ID" value="NZ_VLPK01000002.1"/>
</dbReference>
<dbReference type="Proteomes" id="UP000318733">
    <property type="component" value="Unassembled WGS sequence"/>
</dbReference>
<proteinExistence type="predicted"/>
<keyword evidence="1" id="KW-0732">Signal</keyword>
<dbReference type="OrthoDB" id="9792756at2"/>
<name>A0A556MM20_9SPHI</name>
<evidence type="ECO:0000313" key="3">
    <source>
        <dbReference type="Proteomes" id="UP000318733"/>
    </source>
</evidence>
<dbReference type="PANTHER" id="PTHR34986:SF1">
    <property type="entry name" value="PROTEIN YIAL"/>
    <property type="match status" value="1"/>
</dbReference>
<feature type="signal peptide" evidence="1">
    <location>
        <begin position="1"/>
        <end position="24"/>
    </location>
</feature>
<dbReference type="Pfam" id="PF04074">
    <property type="entry name" value="DUF386"/>
    <property type="match status" value="1"/>
</dbReference>
<protein>
    <submittedName>
        <fullName evidence="2">DUF386 domain-containing protein</fullName>
    </submittedName>
</protein>
<comment type="caution">
    <text evidence="2">The sequence shown here is derived from an EMBL/GenBank/DDBJ whole genome shotgun (WGS) entry which is preliminary data.</text>
</comment>
<dbReference type="SUPFAM" id="SSF51197">
    <property type="entry name" value="Clavaminate synthase-like"/>
    <property type="match status" value="1"/>
</dbReference>
<accession>A0A556MM20</accession>
<keyword evidence="3" id="KW-1185">Reference proteome</keyword>
<feature type="chain" id="PRO_5021945539" evidence="1">
    <location>
        <begin position="25"/>
        <end position="202"/>
    </location>
</feature>
<dbReference type="AlphaFoldDB" id="A0A556MM20"/>
<sequence length="202" mass="22690">MKSKITLKILILAILCFTGATASAQMTESAAKAWVKKGEWRNSFKLTLYPGLDNVEFAKQYQANKKYWDEAFAFISNTKLDTLSAGKHAIDGENVFATVSDGPTKELDKTGWEAHHKYIDLHLVISGKERIGVMNPANAKVTNPYNEAKDLVNFDSNTKGDYYTADPGTLYIFFPQNSHRPGIRVDGYDKDKKMVIKIRMAE</sequence>
<reference evidence="2 3" key="1">
    <citation type="submission" date="2019-07" db="EMBL/GenBank/DDBJ databases">
        <authorList>
            <person name="Huq M.A."/>
        </authorList>
    </citation>
    <scope>NUCLEOTIDE SEQUENCE [LARGE SCALE GENOMIC DNA]</scope>
    <source>
        <strain evidence="2 3">MAH-19</strain>
    </source>
</reference>
<dbReference type="PANTHER" id="PTHR34986">
    <property type="entry name" value="EVOLVED BETA-GALACTOSIDASE SUBUNIT BETA"/>
    <property type="match status" value="1"/>
</dbReference>
<organism evidence="2 3">
    <name type="scientific">Mucilaginibacter corticis</name>
    <dbReference type="NCBI Taxonomy" id="2597670"/>
    <lineage>
        <taxon>Bacteria</taxon>
        <taxon>Pseudomonadati</taxon>
        <taxon>Bacteroidota</taxon>
        <taxon>Sphingobacteriia</taxon>
        <taxon>Sphingobacteriales</taxon>
        <taxon>Sphingobacteriaceae</taxon>
        <taxon>Mucilaginibacter</taxon>
    </lineage>
</organism>
<dbReference type="EMBL" id="VLPK01000002">
    <property type="protein sequence ID" value="TSJ40905.1"/>
    <property type="molecule type" value="Genomic_DNA"/>
</dbReference>
<gene>
    <name evidence="2" type="ORF">FO440_14295</name>
</gene>
<dbReference type="Gene3D" id="2.60.120.370">
    <property type="entry name" value="YhcH/YjgK/YiaL"/>
    <property type="match status" value="1"/>
</dbReference>
<dbReference type="GO" id="GO:0005829">
    <property type="term" value="C:cytosol"/>
    <property type="evidence" value="ECO:0007669"/>
    <property type="project" value="TreeGrafter"/>
</dbReference>